<keyword evidence="5" id="KW-0460">Magnesium</keyword>
<dbReference type="PROSITE" id="PS50994">
    <property type="entry name" value="INTEGRASE"/>
    <property type="match status" value="1"/>
</dbReference>
<evidence type="ECO:0000313" key="13">
    <source>
        <dbReference type="Proteomes" id="UP001289374"/>
    </source>
</evidence>
<dbReference type="SUPFAM" id="SSF53098">
    <property type="entry name" value="Ribonuclease H-like"/>
    <property type="match status" value="1"/>
</dbReference>
<evidence type="ECO:0000256" key="4">
    <source>
        <dbReference type="ARBA" id="ARBA00022801"/>
    </source>
</evidence>
<evidence type="ECO:0000256" key="8">
    <source>
        <dbReference type="ARBA" id="ARBA00022932"/>
    </source>
</evidence>
<sequence length="218" mass="24693">MTGVPIRGDDKEIRVCPHVEGGFDFQDGQEGPTLEEKEEQSQMSSPCEQNSCQGPAIGKGIRKEVPKASKVMARNRRLSKREVDLRLGNGKRVAAEAMGLVHLVVSDLVTIDLKECYVPSMIKNITSIPILDKEENQIGRKIKTLRSDRGGEYLSGEFLNYLKEIRISLSGLLLERHKLNDIFERRNQTLLDMVQSMISFTELPLSWRNRTHCLSTLR</sequence>
<gene>
    <name evidence="12" type="ORF">Sango_2689900</name>
</gene>
<dbReference type="GO" id="GO:0004519">
    <property type="term" value="F:endonuclease activity"/>
    <property type="evidence" value="ECO:0007669"/>
    <property type="project" value="UniProtKB-KW"/>
</dbReference>
<accession>A0AAE1W2Y1</accession>
<reference evidence="12" key="2">
    <citation type="journal article" date="2024" name="Plant">
        <title>Genomic evolution and insights into agronomic trait innovations of Sesamum species.</title>
        <authorList>
            <person name="Miao H."/>
            <person name="Wang L."/>
            <person name="Qu L."/>
            <person name="Liu H."/>
            <person name="Sun Y."/>
            <person name="Le M."/>
            <person name="Wang Q."/>
            <person name="Wei S."/>
            <person name="Zheng Y."/>
            <person name="Lin W."/>
            <person name="Duan Y."/>
            <person name="Cao H."/>
            <person name="Xiong S."/>
            <person name="Wang X."/>
            <person name="Wei L."/>
            <person name="Li C."/>
            <person name="Ma Q."/>
            <person name="Ju M."/>
            <person name="Zhao R."/>
            <person name="Li G."/>
            <person name="Mu C."/>
            <person name="Tian Q."/>
            <person name="Mei H."/>
            <person name="Zhang T."/>
            <person name="Gao T."/>
            <person name="Zhang H."/>
        </authorList>
    </citation>
    <scope>NUCLEOTIDE SEQUENCE</scope>
    <source>
        <strain evidence="12">K16</strain>
    </source>
</reference>
<dbReference type="AlphaFoldDB" id="A0AAE1W2Y1"/>
<evidence type="ECO:0000256" key="10">
    <source>
        <dbReference type="SAM" id="MobiDB-lite"/>
    </source>
</evidence>
<evidence type="ECO:0000256" key="2">
    <source>
        <dbReference type="ARBA" id="ARBA00022723"/>
    </source>
</evidence>
<feature type="region of interest" description="Disordered" evidence="10">
    <location>
        <begin position="38"/>
        <end position="58"/>
    </location>
</feature>
<dbReference type="InterPro" id="IPR012337">
    <property type="entry name" value="RNaseH-like_sf"/>
</dbReference>
<dbReference type="GO" id="GO:0006310">
    <property type="term" value="P:DNA recombination"/>
    <property type="evidence" value="ECO:0007669"/>
    <property type="project" value="UniProtKB-KW"/>
</dbReference>
<feature type="domain" description="Integrase catalytic" evidence="11">
    <location>
        <begin position="62"/>
        <end position="218"/>
    </location>
</feature>
<dbReference type="Proteomes" id="UP001289374">
    <property type="component" value="Unassembled WGS sequence"/>
</dbReference>
<keyword evidence="8" id="KW-0239">DNA-directed DNA polymerase</keyword>
<feature type="compositionally biased region" description="Polar residues" evidence="10">
    <location>
        <begin position="41"/>
        <end position="53"/>
    </location>
</feature>
<dbReference type="GO" id="GO:0015074">
    <property type="term" value="P:DNA integration"/>
    <property type="evidence" value="ECO:0007669"/>
    <property type="project" value="UniProtKB-KW"/>
</dbReference>
<keyword evidence="7" id="KW-0695">RNA-directed DNA polymerase</keyword>
<dbReference type="InterPro" id="IPR039537">
    <property type="entry name" value="Retrotran_Ty1/copia-like"/>
</dbReference>
<keyword evidence="13" id="KW-1185">Reference proteome</keyword>
<keyword evidence="1" id="KW-0540">Nuclease</keyword>
<dbReference type="GO" id="GO:0003964">
    <property type="term" value="F:RNA-directed DNA polymerase activity"/>
    <property type="evidence" value="ECO:0007669"/>
    <property type="project" value="UniProtKB-KW"/>
</dbReference>
<keyword evidence="6" id="KW-0229">DNA integration</keyword>
<dbReference type="InterPro" id="IPR036397">
    <property type="entry name" value="RNaseH_sf"/>
</dbReference>
<organism evidence="12 13">
    <name type="scientific">Sesamum angolense</name>
    <dbReference type="NCBI Taxonomy" id="2727404"/>
    <lineage>
        <taxon>Eukaryota</taxon>
        <taxon>Viridiplantae</taxon>
        <taxon>Streptophyta</taxon>
        <taxon>Embryophyta</taxon>
        <taxon>Tracheophyta</taxon>
        <taxon>Spermatophyta</taxon>
        <taxon>Magnoliopsida</taxon>
        <taxon>eudicotyledons</taxon>
        <taxon>Gunneridae</taxon>
        <taxon>Pentapetalae</taxon>
        <taxon>asterids</taxon>
        <taxon>lamiids</taxon>
        <taxon>Lamiales</taxon>
        <taxon>Pedaliaceae</taxon>
        <taxon>Sesamum</taxon>
    </lineage>
</organism>
<dbReference type="GO" id="GO:0003676">
    <property type="term" value="F:nucleic acid binding"/>
    <property type="evidence" value="ECO:0007669"/>
    <property type="project" value="InterPro"/>
</dbReference>
<evidence type="ECO:0000256" key="5">
    <source>
        <dbReference type="ARBA" id="ARBA00022842"/>
    </source>
</evidence>
<dbReference type="Gene3D" id="3.30.420.10">
    <property type="entry name" value="Ribonuclease H-like superfamily/Ribonuclease H"/>
    <property type="match status" value="1"/>
</dbReference>
<dbReference type="GO" id="GO:0003887">
    <property type="term" value="F:DNA-directed DNA polymerase activity"/>
    <property type="evidence" value="ECO:0007669"/>
    <property type="project" value="UniProtKB-KW"/>
</dbReference>
<evidence type="ECO:0000256" key="1">
    <source>
        <dbReference type="ARBA" id="ARBA00022722"/>
    </source>
</evidence>
<evidence type="ECO:0000313" key="12">
    <source>
        <dbReference type="EMBL" id="KAK4385659.1"/>
    </source>
</evidence>
<proteinExistence type="predicted"/>
<keyword evidence="8" id="KW-0808">Transferase</keyword>
<keyword evidence="3" id="KW-0255">Endonuclease</keyword>
<dbReference type="InterPro" id="IPR001584">
    <property type="entry name" value="Integrase_cat-core"/>
</dbReference>
<dbReference type="PANTHER" id="PTHR42648:SF11">
    <property type="entry name" value="TRANSPOSON TY4-P GAG-POL POLYPROTEIN"/>
    <property type="match status" value="1"/>
</dbReference>
<keyword evidence="4" id="KW-0378">Hydrolase</keyword>
<keyword evidence="8" id="KW-0548">Nucleotidyltransferase</keyword>
<dbReference type="PANTHER" id="PTHR42648">
    <property type="entry name" value="TRANSPOSASE, PUTATIVE-RELATED"/>
    <property type="match status" value="1"/>
</dbReference>
<evidence type="ECO:0000256" key="3">
    <source>
        <dbReference type="ARBA" id="ARBA00022759"/>
    </source>
</evidence>
<keyword evidence="9" id="KW-0233">DNA recombination</keyword>
<evidence type="ECO:0000259" key="11">
    <source>
        <dbReference type="PROSITE" id="PS50994"/>
    </source>
</evidence>
<protein>
    <recommendedName>
        <fullName evidence="11">Integrase catalytic domain-containing protein</fullName>
    </recommendedName>
</protein>
<dbReference type="GO" id="GO:0046872">
    <property type="term" value="F:metal ion binding"/>
    <property type="evidence" value="ECO:0007669"/>
    <property type="project" value="UniProtKB-KW"/>
</dbReference>
<keyword evidence="2" id="KW-0479">Metal-binding</keyword>
<evidence type="ECO:0000256" key="9">
    <source>
        <dbReference type="ARBA" id="ARBA00023172"/>
    </source>
</evidence>
<dbReference type="GO" id="GO:0016787">
    <property type="term" value="F:hydrolase activity"/>
    <property type="evidence" value="ECO:0007669"/>
    <property type="project" value="UniProtKB-KW"/>
</dbReference>
<dbReference type="EMBL" id="JACGWL010000016">
    <property type="protein sequence ID" value="KAK4385659.1"/>
    <property type="molecule type" value="Genomic_DNA"/>
</dbReference>
<reference evidence="12" key="1">
    <citation type="submission" date="2020-06" db="EMBL/GenBank/DDBJ databases">
        <authorList>
            <person name="Li T."/>
            <person name="Hu X."/>
            <person name="Zhang T."/>
            <person name="Song X."/>
            <person name="Zhang H."/>
            <person name="Dai N."/>
            <person name="Sheng W."/>
            <person name="Hou X."/>
            <person name="Wei L."/>
        </authorList>
    </citation>
    <scope>NUCLEOTIDE SEQUENCE</scope>
    <source>
        <strain evidence="12">K16</strain>
        <tissue evidence="12">Leaf</tissue>
    </source>
</reference>
<evidence type="ECO:0000256" key="7">
    <source>
        <dbReference type="ARBA" id="ARBA00022918"/>
    </source>
</evidence>
<name>A0AAE1W2Y1_9LAMI</name>
<evidence type="ECO:0000256" key="6">
    <source>
        <dbReference type="ARBA" id="ARBA00022908"/>
    </source>
</evidence>
<comment type="caution">
    <text evidence="12">The sequence shown here is derived from an EMBL/GenBank/DDBJ whole genome shotgun (WGS) entry which is preliminary data.</text>
</comment>